<dbReference type="InterPro" id="IPR036291">
    <property type="entry name" value="NAD(P)-bd_dom_sf"/>
</dbReference>
<dbReference type="EMBL" id="CP036279">
    <property type="protein sequence ID" value="QDU64713.1"/>
    <property type="molecule type" value="Genomic_DNA"/>
</dbReference>
<proteinExistence type="inferred from homology"/>
<dbReference type="Proteomes" id="UP000317093">
    <property type="component" value="Chromosome"/>
</dbReference>
<dbReference type="NCBIfam" id="NF004825">
    <property type="entry name" value="PRK06181.1"/>
    <property type="match status" value="1"/>
</dbReference>
<protein>
    <submittedName>
        <fullName evidence="4">Oxidoreductase SadH</fullName>
        <ecNumber evidence="4">1.-.-.-</ecNumber>
    </submittedName>
</protein>
<dbReference type="PRINTS" id="PR00080">
    <property type="entry name" value="SDRFAMILY"/>
</dbReference>
<name>A0A518BCT7_9BACT</name>
<dbReference type="KEGG" id="knv:Pan216_56040"/>
<sequence length="263" mass="28750">MITGASSGIGRGLTLEAAARGAQVLATARNEERLHEVVEEARAAGGTIESVLGDVTEAIDRDRIVQFAEQNFGGLDLLVNNAGIGATGHFQYAGPERLRKIMEVNFFGPCELTRLAIPLLKEGNDPAIVMINSVAGRRAIPSRSEYSASKFALMGFTEALRAEMAKDDVEVLAVSPGLTESNFEQNMLENSARHSLHAQRSMSSGEAAKLIWNAIENRRKESTLTLRGKMLVTVSRFLPRFVDRKMAQFVRKLYQNEGVAKQS</sequence>
<dbReference type="EC" id="1.-.-.-" evidence="4"/>
<gene>
    <name evidence="4" type="primary">sadH</name>
    <name evidence="4" type="ORF">Pan216_56040</name>
</gene>
<dbReference type="PROSITE" id="PS00061">
    <property type="entry name" value="ADH_SHORT"/>
    <property type="match status" value="1"/>
</dbReference>
<dbReference type="GO" id="GO:0016020">
    <property type="term" value="C:membrane"/>
    <property type="evidence" value="ECO:0007669"/>
    <property type="project" value="TreeGrafter"/>
</dbReference>
<accession>A0A518BCT7</accession>
<keyword evidence="2 4" id="KW-0560">Oxidoreductase</keyword>
<dbReference type="InterPro" id="IPR002347">
    <property type="entry name" value="SDR_fam"/>
</dbReference>
<reference evidence="4 5" key="1">
    <citation type="submission" date="2019-02" db="EMBL/GenBank/DDBJ databases">
        <title>Deep-cultivation of Planctomycetes and their phenomic and genomic characterization uncovers novel biology.</title>
        <authorList>
            <person name="Wiegand S."/>
            <person name="Jogler M."/>
            <person name="Boedeker C."/>
            <person name="Pinto D."/>
            <person name="Vollmers J."/>
            <person name="Rivas-Marin E."/>
            <person name="Kohn T."/>
            <person name="Peeters S.H."/>
            <person name="Heuer A."/>
            <person name="Rast P."/>
            <person name="Oberbeckmann S."/>
            <person name="Bunk B."/>
            <person name="Jeske O."/>
            <person name="Meyerdierks A."/>
            <person name="Storesund J.E."/>
            <person name="Kallscheuer N."/>
            <person name="Luecker S."/>
            <person name="Lage O.M."/>
            <person name="Pohl T."/>
            <person name="Merkel B.J."/>
            <person name="Hornburger P."/>
            <person name="Mueller R.-W."/>
            <person name="Bruemmer F."/>
            <person name="Labrenz M."/>
            <person name="Spormann A.M."/>
            <person name="Op den Camp H."/>
            <person name="Overmann J."/>
            <person name="Amann R."/>
            <person name="Jetten M.S.M."/>
            <person name="Mascher T."/>
            <person name="Medema M.H."/>
            <person name="Devos D.P."/>
            <person name="Kaster A.-K."/>
            <person name="Ovreas L."/>
            <person name="Rohde M."/>
            <person name="Galperin M.Y."/>
            <person name="Jogler C."/>
        </authorList>
    </citation>
    <scope>NUCLEOTIDE SEQUENCE [LARGE SCALE GENOMIC DNA]</scope>
    <source>
        <strain evidence="4 5">Pan216</strain>
    </source>
</reference>
<evidence type="ECO:0000256" key="2">
    <source>
        <dbReference type="ARBA" id="ARBA00023002"/>
    </source>
</evidence>
<evidence type="ECO:0000313" key="5">
    <source>
        <dbReference type="Proteomes" id="UP000317093"/>
    </source>
</evidence>
<dbReference type="PANTHER" id="PTHR44196">
    <property type="entry name" value="DEHYDROGENASE/REDUCTASE SDR FAMILY MEMBER 7B"/>
    <property type="match status" value="1"/>
</dbReference>
<dbReference type="Pfam" id="PF00106">
    <property type="entry name" value="adh_short"/>
    <property type="match status" value="1"/>
</dbReference>
<dbReference type="PRINTS" id="PR00081">
    <property type="entry name" value="GDHRDH"/>
</dbReference>
<comment type="similarity">
    <text evidence="1 3">Belongs to the short-chain dehydrogenases/reductases (SDR) family.</text>
</comment>
<dbReference type="PANTHER" id="PTHR44196:SF1">
    <property type="entry name" value="DEHYDROGENASE_REDUCTASE SDR FAMILY MEMBER 7B"/>
    <property type="match status" value="1"/>
</dbReference>
<keyword evidence="5" id="KW-1185">Reference proteome</keyword>
<evidence type="ECO:0000256" key="1">
    <source>
        <dbReference type="ARBA" id="ARBA00006484"/>
    </source>
</evidence>
<evidence type="ECO:0000256" key="3">
    <source>
        <dbReference type="RuleBase" id="RU000363"/>
    </source>
</evidence>
<dbReference type="GO" id="GO:0016491">
    <property type="term" value="F:oxidoreductase activity"/>
    <property type="evidence" value="ECO:0007669"/>
    <property type="project" value="UniProtKB-KW"/>
</dbReference>
<organism evidence="4 5">
    <name type="scientific">Kolteria novifilia</name>
    <dbReference type="NCBI Taxonomy" id="2527975"/>
    <lineage>
        <taxon>Bacteria</taxon>
        <taxon>Pseudomonadati</taxon>
        <taxon>Planctomycetota</taxon>
        <taxon>Planctomycetia</taxon>
        <taxon>Kolteriales</taxon>
        <taxon>Kolteriaceae</taxon>
        <taxon>Kolteria</taxon>
    </lineage>
</organism>
<dbReference type="Gene3D" id="3.40.50.720">
    <property type="entry name" value="NAD(P)-binding Rossmann-like Domain"/>
    <property type="match status" value="1"/>
</dbReference>
<evidence type="ECO:0000313" key="4">
    <source>
        <dbReference type="EMBL" id="QDU64713.1"/>
    </source>
</evidence>
<dbReference type="SUPFAM" id="SSF51735">
    <property type="entry name" value="NAD(P)-binding Rossmann-fold domains"/>
    <property type="match status" value="1"/>
</dbReference>
<dbReference type="AlphaFoldDB" id="A0A518BCT7"/>
<dbReference type="InterPro" id="IPR020904">
    <property type="entry name" value="Sc_DH/Rdtase_CS"/>
</dbReference>